<evidence type="ECO:0000313" key="7">
    <source>
        <dbReference type="EMBL" id="QNG45447.1"/>
    </source>
</evidence>
<dbReference type="EMBL" id="CP047218">
    <property type="protein sequence ID" value="QHD68865.1"/>
    <property type="molecule type" value="Genomic_DNA"/>
</dbReference>
<dbReference type="Proteomes" id="UP000280708">
    <property type="component" value="Chromosome"/>
</dbReference>
<reference evidence="2 10" key="3">
    <citation type="submission" date="2018-10" db="EMBL/GenBank/DDBJ databases">
        <title>Characterization and genome analysis of a novel bacterium Sphingobium yanoikuyae SJTF8 capable of degrading PAHs.</title>
        <authorList>
            <person name="Yin C."/>
            <person name="Xiong W."/>
            <person name="Liang R."/>
        </authorList>
    </citation>
    <scope>NUCLEOTIDE SEQUENCE [LARGE SCALE GENOMIC DNA]</scope>
    <source>
        <strain evidence="2 10">SJTF8</strain>
    </source>
</reference>
<evidence type="ECO:0000256" key="1">
    <source>
        <dbReference type="SAM" id="SignalP"/>
    </source>
</evidence>
<protein>
    <submittedName>
        <fullName evidence="3">Uncharacterized protein</fullName>
    </submittedName>
</protein>
<dbReference type="OrthoDB" id="7211066at2"/>
<reference evidence="5 9" key="2">
    <citation type="submission" date="2016-02" db="EMBL/GenBank/DDBJ databases">
        <authorList>
            <person name="Wen L."/>
            <person name="He K."/>
            <person name="Yang H."/>
        </authorList>
    </citation>
    <scope>NUCLEOTIDE SEQUENCE [LARGE SCALE GENOMIC DNA]</scope>
    <source>
        <strain evidence="5 9">CD09_2</strain>
    </source>
</reference>
<evidence type="ECO:0000313" key="8">
    <source>
        <dbReference type="Proteomes" id="UP000028534"/>
    </source>
</evidence>
<gene>
    <name evidence="5" type="ORF">AX777_15805</name>
    <name evidence="3" type="ORF">CP98_04366</name>
    <name evidence="2" type="ORF">EBF16_23140</name>
    <name evidence="6" type="ORF">GS397_18550</name>
    <name evidence="7" type="ORF">H3V42_27235</name>
    <name evidence="4" type="ORF">N5J77_07210</name>
</gene>
<feature type="chain" id="PRO_5014502807" evidence="1">
    <location>
        <begin position="22"/>
        <end position="164"/>
    </location>
</feature>
<dbReference type="Proteomes" id="UP000515377">
    <property type="component" value="Chromosome"/>
</dbReference>
<evidence type="ECO:0000313" key="10">
    <source>
        <dbReference type="Proteomes" id="UP000280708"/>
    </source>
</evidence>
<dbReference type="EMBL" id="JAOCKX010000007">
    <property type="protein sequence ID" value="MDH2130909.1"/>
    <property type="molecule type" value="Genomic_DNA"/>
</dbReference>
<dbReference type="PATRIC" id="fig|13690.10.peg.4493"/>
<dbReference type="AlphaFoldDB" id="A0A084ECG4"/>
<dbReference type="EMBL" id="JGVR01000038">
    <property type="protein sequence ID" value="KEZ15656.1"/>
    <property type="molecule type" value="Genomic_DNA"/>
</dbReference>
<dbReference type="Proteomes" id="UP000028534">
    <property type="component" value="Unassembled WGS sequence"/>
</dbReference>
<evidence type="ECO:0000313" key="9">
    <source>
        <dbReference type="Proteomes" id="UP000077262"/>
    </source>
</evidence>
<reference evidence="4" key="6">
    <citation type="submission" date="2022-09" db="EMBL/GenBank/DDBJ databases">
        <title>Intensive care unit water sources are persistently colonized with multi-drug resistant bacteria and are the site of extensive horizontal gene transfer of antibiotic resistance genes.</title>
        <authorList>
            <person name="Diorio-Toth L."/>
        </authorList>
    </citation>
    <scope>NUCLEOTIDE SEQUENCE</scope>
    <source>
        <strain evidence="4">GD03659</strain>
    </source>
</reference>
<dbReference type="EMBL" id="CP033230">
    <property type="protein sequence ID" value="AYO79498.1"/>
    <property type="molecule type" value="Genomic_DNA"/>
</dbReference>
<evidence type="ECO:0000313" key="5">
    <source>
        <dbReference type="EMBL" id="OAH43136.1"/>
    </source>
</evidence>
<reference evidence="6 11" key="4">
    <citation type="submission" date="2019-12" db="EMBL/GenBank/DDBJ databases">
        <title>Functional and genomic insights into the Sphingobium yanoikuyae YC-JY1, a bacterium efficiently degrading bisphenol A.</title>
        <authorList>
            <person name="Jia Y."/>
            <person name="Li X."/>
            <person name="Wang J."/>
            <person name="Eltoukhy A."/>
            <person name="Lamraoui I."/>
            <person name="Yan Y."/>
        </authorList>
    </citation>
    <scope>NUCLEOTIDE SEQUENCE [LARGE SCALE GENOMIC DNA]</scope>
    <source>
        <strain evidence="6 11">YC-JY1</strain>
    </source>
</reference>
<organism evidence="3 8">
    <name type="scientific">Sphingobium yanoikuyae</name>
    <name type="common">Sphingomonas yanoikuyae</name>
    <dbReference type="NCBI Taxonomy" id="13690"/>
    <lineage>
        <taxon>Bacteria</taxon>
        <taxon>Pseudomonadati</taxon>
        <taxon>Pseudomonadota</taxon>
        <taxon>Alphaproteobacteria</taxon>
        <taxon>Sphingomonadales</taxon>
        <taxon>Sphingomonadaceae</taxon>
        <taxon>Sphingobium</taxon>
    </lineage>
</organism>
<dbReference type="EMBL" id="CP060122">
    <property type="protein sequence ID" value="QNG45447.1"/>
    <property type="molecule type" value="Genomic_DNA"/>
</dbReference>
<dbReference type="EMBL" id="LSTR01000036">
    <property type="protein sequence ID" value="OAH43136.1"/>
    <property type="molecule type" value="Genomic_DNA"/>
</dbReference>
<evidence type="ECO:0000313" key="4">
    <source>
        <dbReference type="EMBL" id="MDH2130909.1"/>
    </source>
</evidence>
<dbReference type="Proteomes" id="UP000464086">
    <property type="component" value="Chromosome"/>
</dbReference>
<evidence type="ECO:0000313" key="2">
    <source>
        <dbReference type="EMBL" id="AYO79498.1"/>
    </source>
</evidence>
<dbReference type="eggNOG" id="ENOG5032TYP">
    <property type="taxonomic scope" value="Bacteria"/>
</dbReference>
<accession>A0A084ECG4</accession>
<dbReference type="RefSeq" id="WP_004208924.1">
    <property type="nucleotide sequence ID" value="NZ_CAIGKD010000015.1"/>
</dbReference>
<feature type="signal peptide" evidence="1">
    <location>
        <begin position="1"/>
        <end position="21"/>
    </location>
</feature>
<evidence type="ECO:0000313" key="12">
    <source>
        <dbReference type="Proteomes" id="UP000515377"/>
    </source>
</evidence>
<evidence type="ECO:0000313" key="11">
    <source>
        <dbReference type="Proteomes" id="UP000464086"/>
    </source>
</evidence>
<keyword evidence="1" id="KW-0732">Signal</keyword>
<name>A0A084ECG4_SPHYA</name>
<reference evidence="3 8" key="1">
    <citation type="submission" date="2014-03" db="EMBL/GenBank/DDBJ databases">
        <title>Genome sequence of Sphingobium yanoikuyae B1.</title>
        <authorList>
            <person name="Gan H.M."/>
            <person name="Gan H.Y."/>
            <person name="Savka M.A."/>
        </authorList>
    </citation>
    <scope>NUCLEOTIDE SEQUENCE [LARGE SCALE GENOMIC DNA]</scope>
    <source>
        <strain evidence="3 8">B1</strain>
    </source>
</reference>
<evidence type="ECO:0000313" key="3">
    <source>
        <dbReference type="EMBL" id="KEZ15656.1"/>
    </source>
</evidence>
<proteinExistence type="predicted"/>
<dbReference type="Proteomes" id="UP000077262">
    <property type="component" value="Unassembled WGS sequence"/>
</dbReference>
<sequence length="164" mass="17085">MMKIAVSTATILLLLGTSALAQEQGKKRDDTLDKAGEIASQPARDVGIEKTQVPPILVAAEENPYAAPSGKTCKALNGDMAALNKVLGPDFTIGREANEDRTSKIAEGVGKSLVNSLIPFRGVVREISGAAPAERRLRAAIAAGLARRGYLRGMASAKGCKITG</sequence>
<dbReference type="Proteomes" id="UP001162318">
    <property type="component" value="Unassembled WGS sequence"/>
</dbReference>
<reference evidence="7 12" key="5">
    <citation type="submission" date="2020-07" db="EMBL/GenBank/DDBJ databases">
        <title>Whole genome sequence of Sphingobium yanoikuyae A3.</title>
        <authorList>
            <person name="Han S.-S."/>
        </authorList>
    </citation>
    <scope>NUCLEOTIDE SEQUENCE [LARGE SCALE GENOMIC DNA]</scope>
    <source>
        <strain evidence="7 12">A3</strain>
    </source>
</reference>
<evidence type="ECO:0000313" key="6">
    <source>
        <dbReference type="EMBL" id="QHD68865.1"/>
    </source>
</evidence>